<dbReference type="AlphaFoldDB" id="A0ABC9N8C4"/>
<name>A0ABC9N8C4_BACUC</name>
<dbReference type="Proteomes" id="UP000004110">
    <property type="component" value="Unassembled WGS sequence"/>
</dbReference>
<comment type="caution">
    <text evidence="1">The sequence shown here is derived from an EMBL/GenBank/DDBJ whole genome shotgun (WGS) entry which is preliminary data.</text>
</comment>
<protein>
    <submittedName>
        <fullName evidence="1">Uncharacterized protein</fullName>
    </submittedName>
</protein>
<reference evidence="1" key="1">
    <citation type="submission" date="2007-06" db="EMBL/GenBank/DDBJ databases">
        <authorList>
            <person name="Fulton L."/>
            <person name="Clifton S."/>
            <person name="Fulton B."/>
            <person name="Xu J."/>
            <person name="Minx P."/>
            <person name="Pepin K.H."/>
            <person name="Johnson M."/>
            <person name="Thiruvilangam P."/>
            <person name="Bhonagiri V."/>
            <person name="Nash W.E."/>
            <person name="Mardis E.R."/>
            <person name="Wilson R.K."/>
        </authorList>
    </citation>
    <scope>NUCLEOTIDE SEQUENCE [LARGE SCALE GENOMIC DNA]</scope>
    <source>
        <strain evidence="1">ATCC 8492</strain>
    </source>
</reference>
<keyword evidence="2" id="KW-1185">Reference proteome</keyword>
<gene>
    <name evidence="1" type="ORF">BACUNI_03736</name>
</gene>
<dbReference type="EMBL" id="AAYH02000047">
    <property type="protein sequence ID" value="EDO52939.1"/>
    <property type="molecule type" value="Genomic_DNA"/>
</dbReference>
<organism evidence="1 2">
    <name type="scientific">Bacteroides uniformis (strain ATCC 8492 / DSM 6597 / CCUG 4942 / CIP 103695 / JCM 5828 / KCTC 5204 / NCTC 13054 / VPI 0061)</name>
    <dbReference type="NCBI Taxonomy" id="411479"/>
    <lineage>
        <taxon>Bacteria</taxon>
        <taxon>Pseudomonadati</taxon>
        <taxon>Bacteroidota</taxon>
        <taxon>Bacteroidia</taxon>
        <taxon>Bacteroidales</taxon>
        <taxon>Bacteroidaceae</taxon>
        <taxon>Bacteroides</taxon>
    </lineage>
</organism>
<accession>A0ABC9N8C4</accession>
<evidence type="ECO:0000313" key="2">
    <source>
        <dbReference type="Proteomes" id="UP000004110"/>
    </source>
</evidence>
<sequence>MRWNIRNLWTKNSLYQKYRKIADEHGFIRDFLFLCSRWRIQKKEDGRADEDDTQYAVEQAGLSPPYILYDKLGVSGSKEPVPVQYGCQQGDDACDGKNPLNDVLAHGELKIIN</sequence>
<proteinExistence type="predicted"/>
<evidence type="ECO:0000313" key="1">
    <source>
        <dbReference type="EMBL" id="EDO52939.1"/>
    </source>
</evidence>
<reference evidence="1" key="2">
    <citation type="submission" date="2013-11" db="EMBL/GenBank/DDBJ databases">
        <title>Draft genome sequence of Bacteroides uniformis (ATCC 8492).</title>
        <authorList>
            <person name="Sudarsanam P."/>
            <person name="Ley R."/>
            <person name="Guruge J."/>
            <person name="Turnbaugh P.J."/>
            <person name="Mahowald M."/>
            <person name="Liep D."/>
            <person name="Gordon J."/>
        </authorList>
    </citation>
    <scope>NUCLEOTIDE SEQUENCE</scope>
    <source>
        <strain evidence="1">ATCC 8492</strain>
    </source>
</reference>